<dbReference type="EMBL" id="CAQQ02127583">
    <property type="status" value="NOT_ANNOTATED_CDS"/>
    <property type="molecule type" value="Genomic_DNA"/>
</dbReference>
<dbReference type="InterPro" id="IPR000719">
    <property type="entry name" value="Prot_kinase_dom"/>
</dbReference>
<dbReference type="AlphaFoldDB" id="T1GJH9"/>
<keyword evidence="3" id="KW-1185">Reference proteome</keyword>
<evidence type="ECO:0000313" key="3">
    <source>
        <dbReference type="Proteomes" id="UP000015102"/>
    </source>
</evidence>
<dbReference type="EMBL" id="CAQQ02127581">
    <property type="status" value="NOT_ANNOTATED_CDS"/>
    <property type="molecule type" value="Genomic_DNA"/>
</dbReference>
<dbReference type="EMBL" id="CAQQ02127582">
    <property type="status" value="NOT_ANNOTATED_CDS"/>
    <property type="molecule type" value="Genomic_DNA"/>
</dbReference>
<proteinExistence type="predicted"/>
<organism evidence="2 3">
    <name type="scientific">Megaselia scalaris</name>
    <name type="common">Humpbacked fly</name>
    <name type="synonym">Phora scalaris</name>
    <dbReference type="NCBI Taxonomy" id="36166"/>
    <lineage>
        <taxon>Eukaryota</taxon>
        <taxon>Metazoa</taxon>
        <taxon>Ecdysozoa</taxon>
        <taxon>Arthropoda</taxon>
        <taxon>Hexapoda</taxon>
        <taxon>Insecta</taxon>
        <taxon>Pterygota</taxon>
        <taxon>Neoptera</taxon>
        <taxon>Endopterygota</taxon>
        <taxon>Diptera</taxon>
        <taxon>Brachycera</taxon>
        <taxon>Muscomorpha</taxon>
        <taxon>Platypezoidea</taxon>
        <taxon>Phoridae</taxon>
        <taxon>Megaseliini</taxon>
        <taxon>Megaselia</taxon>
    </lineage>
</organism>
<dbReference type="PROSITE" id="PS50011">
    <property type="entry name" value="PROTEIN_KINASE_DOM"/>
    <property type="match status" value="1"/>
</dbReference>
<dbReference type="GO" id="GO:0005524">
    <property type="term" value="F:ATP binding"/>
    <property type="evidence" value="ECO:0007669"/>
    <property type="project" value="InterPro"/>
</dbReference>
<protein>
    <recommendedName>
        <fullName evidence="1">Protein kinase domain-containing protein</fullName>
    </recommendedName>
</protein>
<dbReference type="HOGENOM" id="CLU_1096559_0_0_1"/>
<evidence type="ECO:0000313" key="2">
    <source>
        <dbReference type="EnsemblMetazoa" id="MESCA003628-PA"/>
    </source>
</evidence>
<accession>T1GJH9</accession>
<feature type="domain" description="Protein kinase" evidence="1">
    <location>
        <begin position="1"/>
        <end position="224"/>
    </location>
</feature>
<dbReference type="Pfam" id="PF00069">
    <property type="entry name" value="Pkinase"/>
    <property type="match status" value="1"/>
</dbReference>
<name>T1GJH9_MEGSC</name>
<dbReference type="GO" id="GO:0004672">
    <property type="term" value="F:protein kinase activity"/>
    <property type="evidence" value="ECO:0007669"/>
    <property type="project" value="InterPro"/>
</dbReference>
<dbReference type="PANTHER" id="PTHR24347">
    <property type="entry name" value="SERINE/THREONINE-PROTEIN KINASE"/>
    <property type="match status" value="1"/>
</dbReference>
<dbReference type="STRING" id="36166.T1GJH9"/>
<dbReference type="Gene3D" id="1.10.510.10">
    <property type="entry name" value="Transferase(Phosphotransferase) domain 1"/>
    <property type="match status" value="1"/>
</dbReference>
<sequence length="254" mass="29149">RLHDTYETDRTVTHILELAGGGELVKDNLLKKDYYTEREIAMYIRQLLWGLEHMHDVGYGHMGLTLKDLLISIPNSNILKLCDFGLSRRIHSTRLTTLDYGMPEYVSPEVVNKEGVGFAHDMWGVGIITYVLLSGMNPFRGADDRETLRLIGEGQWDFNDSCWRHIINMLNTRVVQSTVGDNEEISKAYLPIWYSDLVASIRKEMSEGRTTKDLVYRSSKHNRCNEDNSNAAKTATRLLAMKIWSVKWTLNYTG</sequence>
<reference evidence="2" key="2">
    <citation type="submission" date="2015-06" db="UniProtKB">
        <authorList>
            <consortium name="EnsemblMetazoa"/>
        </authorList>
    </citation>
    <scope>IDENTIFICATION</scope>
</reference>
<evidence type="ECO:0000259" key="1">
    <source>
        <dbReference type="PROSITE" id="PS50011"/>
    </source>
</evidence>
<dbReference type="Gene3D" id="3.30.200.20">
    <property type="entry name" value="Phosphorylase Kinase, domain 1"/>
    <property type="match status" value="1"/>
</dbReference>
<reference evidence="3" key="1">
    <citation type="submission" date="2013-02" db="EMBL/GenBank/DDBJ databases">
        <authorList>
            <person name="Hughes D."/>
        </authorList>
    </citation>
    <scope>NUCLEOTIDE SEQUENCE</scope>
    <source>
        <strain>Durham</strain>
        <strain evidence="3">NC isolate 2 -- Noor lab</strain>
    </source>
</reference>
<dbReference type="EnsemblMetazoa" id="MESCA003628-RA">
    <property type="protein sequence ID" value="MESCA003628-PA"/>
    <property type="gene ID" value="MESCA003628"/>
</dbReference>
<dbReference type="Proteomes" id="UP000015102">
    <property type="component" value="Unassembled WGS sequence"/>
</dbReference>
<dbReference type="SMART" id="SM00220">
    <property type="entry name" value="S_TKc"/>
    <property type="match status" value="1"/>
</dbReference>
<dbReference type="InterPro" id="IPR011009">
    <property type="entry name" value="Kinase-like_dom_sf"/>
</dbReference>
<dbReference type="SUPFAM" id="SSF56112">
    <property type="entry name" value="Protein kinase-like (PK-like)"/>
    <property type="match status" value="1"/>
</dbReference>